<comment type="caution">
    <text evidence="2">The sequence shown here is derived from an EMBL/GenBank/DDBJ whole genome shotgun (WGS) entry which is preliminary data.</text>
</comment>
<evidence type="ECO:0000313" key="2">
    <source>
        <dbReference type="EMBL" id="KAK7076701.1"/>
    </source>
</evidence>
<dbReference type="Proteomes" id="UP001381693">
    <property type="component" value="Unassembled WGS sequence"/>
</dbReference>
<keyword evidence="3" id="KW-1185">Reference proteome</keyword>
<organism evidence="2 3">
    <name type="scientific">Halocaridina rubra</name>
    <name type="common">Hawaiian red shrimp</name>
    <dbReference type="NCBI Taxonomy" id="373956"/>
    <lineage>
        <taxon>Eukaryota</taxon>
        <taxon>Metazoa</taxon>
        <taxon>Ecdysozoa</taxon>
        <taxon>Arthropoda</taxon>
        <taxon>Crustacea</taxon>
        <taxon>Multicrustacea</taxon>
        <taxon>Malacostraca</taxon>
        <taxon>Eumalacostraca</taxon>
        <taxon>Eucarida</taxon>
        <taxon>Decapoda</taxon>
        <taxon>Pleocyemata</taxon>
        <taxon>Caridea</taxon>
        <taxon>Atyoidea</taxon>
        <taxon>Atyidae</taxon>
        <taxon>Halocaridina</taxon>
    </lineage>
</organism>
<dbReference type="EMBL" id="JAXCGZ010009571">
    <property type="protein sequence ID" value="KAK7076701.1"/>
    <property type="molecule type" value="Genomic_DNA"/>
</dbReference>
<proteinExistence type="predicted"/>
<protein>
    <submittedName>
        <fullName evidence="2">Uncharacterized protein</fullName>
    </submittedName>
</protein>
<feature type="region of interest" description="Disordered" evidence="1">
    <location>
        <begin position="31"/>
        <end position="56"/>
    </location>
</feature>
<name>A0AAN9A1B9_HALRR</name>
<feature type="compositionally biased region" description="Low complexity" evidence="1">
    <location>
        <begin position="40"/>
        <end position="56"/>
    </location>
</feature>
<accession>A0AAN9A1B9</accession>
<sequence>MWCTSFKSVCMAASAIHASPSQLRAVSAYKKKQQRQKTASSQQTLPTQSSSSSSCQSCNSRHARECALLLTAPVPTVAVRVTGPGPLDAQPRMRNVAIAIRLSTTTDVARKRTRFRTALQTLVEPFSPTDFRNCMEHWGVHHVRSSPHYLLSNGHTKATVKSVNHLILKTAPNGNIDCGDSDRVLLKLRNSPTSAGRSPTQVL</sequence>
<gene>
    <name evidence="2" type="ORF">SK128_018523</name>
</gene>
<evidence type="ECO:0000313" key="3">
    <source>
        <dbReference type="Proteomes" id="UP001381693"/>
    </source>
</evidence>
<evidence type="ECO:0000256" key="1">
    <source>
        <dbReference type="SAM" id="MobiDB-lite"/>
    </source>
</evidence>
<dbReference type="AlphaFoldDB" id="A0AAN9A1B9"/>
<reference evidence="2 3" key="1">
    <citation type="submission" date="2023-11" db="EMBL/GenBank/DDBJ databases">
        <title>Halocaridina rubra genome assembly.</title>
        <authorList>
            <person name="Smith C."/>
        </authorList>
    </citation>
    <scope>NUCLEOTIDE SEQUENCE [LARGE SCALE GENOMIC DNA]</scope>
    <source>
        <strain evidence="2">EP-1</strain>
        <tissue evidence="2">Whole</tissue>
    </source>
</reference>